<feature type="region of interest" description="Disordered" evidence="1">
    <location>
        <begin position="1"/>
        <end position="110"/>
    </location>
</feature>
<feature type="compositionally biased region" description="Pro residues" evidence="1">
    <location>
        <begin position="80"/>
        <end position="90"/>
    </location>
</feature>
<feature type="transmembrane region" description="Helical" evidence="2">
    <location>
        <begin position="270"/>
        <end position="291"/>
    </location>
</feature>
<name>A0A927JBS3_9ACTN</name>
<keyword evidence="4" id="KW-0482">Metalloprotease</keyword>
<evidence type="ECO:0000256" key="1">
    <source>
        <dbReference type="SAM" id="MobiDB-lite"/>
    </source>
</evidence>
<feature type="transmembrane region" description="Helical" evidence="2">
    <location>
        <begin position="144"/>
        <end position="167"/>
    </location>
</feature>
<comment type="caution">
    <text evidence="4">The sequence shown here is derived from an EMBL/GenBank/DDBJ whole genome shotgun (WGS) entry which is preliminary data.</text>
</comment>
<evidence type="ECO:0000313" key="5">
    <source>
        <dbReference type="Proteomes" id="UP000642993"/>
    </source>
</evidence>
<keyword evidence="4" id="KW-0645">Protease</keyword>
<reference evidence="4" key="1">
    <citation type="submission" date="2020-09" db="EMBL/GenBank/DDBJ databases">
        <title>Hoyosella lacisalsi sp. nov., a halotolerant actinobacterium isolated from soil of Lake Gudzhirganskoe.</title>
        <authorList>
            <person name="Yang Q."/>
            <person name="Guo P.Y."/>
            <person name="Liu S.W."/>
            <person name="Li F.N."/>
            <person name="Sun C.H."/>
        </authorList>
    </citation>
    <scope>NUCLEOTIDE SEQUENCE</scope>
    <source>
        <strain evidence="4">G463</strain>
    </source>
</reference>
<feature type="transmembrane region" description="Helical" evidence="2">
    <location>
        <begin position="188"/>
        <end position="213"/>
    </location>
</feature>
<feature type="domain" description="CAAX prenyl protease 2/Lysostaphin resistance protein A-like" evidence="3">
    <location>
        <begin position="231"/>
        <end position="331"/>
    </location>
</feature>
<evidence type="ECO:0000256" key="2">
    <source>
        <dbReference type="SAM" id="Phobius"/>
    </source>
</evidence>
<feature type="transmembrane region" description="Helical" evidence="2">
    <location>
        <begin position="115"/>
        <end position="138"/>
    </location>
</feature>
<accession>A0A927JBS3</accession>
<sequence>MSEPGEGDIGGDIGGENPRDEGPRNEGPRNEGGPGNGSRDAPGPRPIPKDWWYPTSIDRPAQSAHGSADPQELWQRQPIQPRPLGAPRPAVPTGQPGRWKRAEESRARRMPGQRWGMGAAILVLAANLAGFAVAALIVDPASPLLVIAVIVPTLLAALLGIGITWARGNGPWIDLGLPRSLREAGAQAGVGLVLGAAAVLGGLLLALALFGLSDDIPTGPLQELADQTLGWRIALAMWIWIGAPIVEEVIFRGIVWGALEKQRNATRWRWLAHAASGNISILVLTAVLFAAWHAEPWRLGILLFAGLVFGVARLYTGGVLAPMVAHSVNNTLPALSVLFLPVIMP</sequence>
<dbReference type="GO" id="GO:0008237">
    <property type="term" value="F:metallopeptidase activity"/>
    <property type="evidence" value="ECO:0007669"/>
    <property type="project" value="UniProtKB-KW"/>
</dbReference>
<dbReference type="InterPro" id="IPR003675">
    <property type="entry name" value="Rce1/LyrA-like_dom"/>
</dbReference>
<protein>
    <submittedName>
        <fullName evidence="4">CPBP family intramembrane metalloprotease</fullName>
    </submittedName>
</protein>
<dbReference type="GO" id="GO:0080120">
    <property type="term" value="P:CAAX-box protein maturation"/>
    <property type="evidence" value="ECO:0007669"/>
    <property type="project" value="UniProtKB-ARBA"/>
</dbReference>
<feature type="transmembrane region" description="Helical" evidence="2">
    <location>
        <begin position="297"/>
        <end position="315"/>
    </location>
</feature>
<keyword evidence="4" id="KW-0378">Hydrolase</keyword>
<keyword evidence="5" id="KW-1185">Reference proteome</keyword>
<organism evidence="4 5">
    <name type="scientific">Lolliginicoccus lacisalsi</name>
    <dbReference type="NCBI Taxonomy" id="2742202"/>
    <lineage>
        <taxon>Bacteria</taxon>
        <taxon>Bacillati</taxon>
        <taxon>Actinomycetota</taxon>
        <taxon>Actinomycetes</taxon>
        <taxon>Mycobacteriales</taxon>
        <taxon>Hoyosellaceae</taxon>
        <taxon>Lolliginicoccus</taxon>
    </lineage>
</organism>
<evidence type="ECO:0000259" key="3">
    <source>
        <dbReference type="Pfam" id="PF02517"/>
    </source>
</evidence>
<gene>
    <name evidence="4" type="ORF">HT102_03275</name>
</gene>
<keyword evidence="2" id="KW-0472">Membrane</keyword>
<dbReference type="EMBL" id="JACYWE010000001">
    <property type="protein sequence ID" value="MBD8505512.1"/>
    <property type="molecule type" value="Genomic_DNA"/>
</dbReference>
<keyword evidence="2" id="KW-1133">Transmembrane helix</keyword>
<dbReference type="AlphaFoldDB" id="A0A927JBS3"/>
<dbReference type="Pfam" id="PF02517">
    <property type="entry name" value="Rce1-like"/>
    <property type="match status" value="1"/>
</dbReference>
<evidence type="ECO:0000313" key="4">
    <source>
        <dbReference type="EMBL" id="MBD8505512.1"/>
    </source>
</evidence>
<feature type="compositionally biased region" description="Basic and acidic residues" evidence="1">
    <location>
        <begin position="17"/>
        <end position="29"/>
    </location>
</feature>
<dbReference type="Proteomes" id="UP000642993">
    <property type="component" value="Unassembled WGS sequence"/>
</dbReference>
<keyword evidence="2" id="KW-0812">Transmembrane</keyword>
<proteinExistence type="predicted"/>
<feature type="transmembrane region" description="Helical" evidence="2">
    <location>
        <begin position="233"/>
        <end position="258"/>
    </location>
</feature>
<dbReference type="GO" id="GO:0004175">
    <property type="term" value="F:endopeptidase activity"/>
    <property type="evidence" value="ECO:0007669"/>
    <property type="project" value="UniProtKB-ARBA"/>
</dbReference>
<dbReference type="RefSeq" id="WP_192037936.1">
    <property type="nucleotide sequence ID" value="NZ_JACYWE010000001.1"/>
</dbReference>